<evidence type="ECO:0000259" key="9">
    <source>
        <dbReference type="PROSITE" id="PS50110"/>
    </source>
</evidence>
<dbReference type="CDD" id="cd00009">
    <property type="entry name" value="AAA"/>
    <property type="match status" value="1"/>
</dbReference>
<evidence type="ECO:0000256" key="2">
    <source>
        <dbReference type="ARBA" id="ARBA00022741"/>
    </source>
</evidence>
<dbReference type="PROSITE" id="PS00688">
    <property type="entry name" value="SIGMA54_INTERACT_3"/>
    <property type="match status" value="1"/>
</dbReference>
<keyword evidence="3" id="KW-0067">ATP-binding</keyword>
<proteinExistence type="predicted"/>
<dbReference type="SMART" id="SM00382">
    <property type="entry name" value="AAA"/>
    <property type="match status" value="1"/>
</dbReference>
<dbReference type="Pfam" id="PF02954">
    <property type="entry name" value="HTH_8"/>
    <property type="match status" value="1"/>
</dbReference>
<dbReference type="InterPro" id="IPR001789">
    <property type="entry name" value="Sig_transdc_resp-reg_receiver"/>
</dbReference>
<evidence type="ECO:0000256" key="4">
    <source>
        <dbReference type="ARBA" id="ARBA00023015"/>
    </source>
</evidence>
<dbReference type="AlphaFoldDB" id="A0A1G5S1A4"/>
<dbReference type="SUPFAM" id="SSF52540">
    <property type="entry name" value="P-loop containing nucleoside triphosphate hydrolases"/>
    <property type="match status" value="1"/>
</dbReference>
<keyword evidence="2" id="KW-0547">Nucleotide-binding</keyword>
<dbReference type="GO" id="GO:0043565">
    <property type="term" value="F:sequence-specific DNA binding"/>
    <property type="evidence" value="ECO:0007669"/>
    <property type="project" value="InterPro"/>
</dbReference>
<reference evidence="10 11" key="1">
    <citation type="submission" date="2016-10" db="EMBL/GenBank/DDBJ databases">
        <authorList>
            <person name="de Groot N.N."/>
        </authorList>
    </citation>
    <scope>NUCLEOTIDE SEQUENCE [LARGE SCALE GENOMIC DNA]</scope>
    <source>
        <strain evidence="10 11">DSM 2784</strain>
    </source>
</reference>
<dbReference type="Gene3D" id="3.40.50.300">
    <property type="entry name" value="P-loop containing nucleotide triphosphate hydrolases"/>
    <property type="match status" value="1"/>
</dbReference>
<evidence type="ECO:0000256" key="1">
    <source>
        <dbReference type="ARBA" id="ARBA00018672"/>
    </source>
</evidence>
<dbReference type="STRING" id="1120920.SAMN03080599_01906"/>
<keyword evidence="4" id="KW-0805">Transcription regulation</keyword>
<dbReference type="InterPro" id="IPR025662">
    <property type="entry name" value="Sigma_54_int_dom_ATP-bd_1"/>
</dbReference>
<dbReference type="InterPro" id="IPR058031">
    <property type="entry name" value="AAA_lid_NorR"/>
</dbReference>
<dbReference type="InterPro" id="IPR002197">
    <property type="entry name" value="HTH_Fis"/>
</dbReference>
<dbReference type="EMBL" id="FMWL01000008">
    <property type="protein sequence ID" value="SCZ79700.1"/>
    <property type="molecule type" value="Genomic_DNA"/>
</dbReference>
<protein>
    <recommendedName>
        <fullName evidence="1">Stage 0 sporulation protein A homolog</fullName>
    </recommendedName>
</protein>
<dbReference type="InterPro" id="IPR027417">
    <property type="entry name" value="P-loop_NTPase"/>
</dbReference>
<dbReference type="OrthoDB" id="9803970at2"/>
<dbReference type="GO" id="GO:0005524">
    <property type="term" value="F:ATP binding"/>
    <property type="evidence" value="ECO:0007669"/>
    <property type="project" value="UniProtKB-KW"/>
</dbReference>
<dbReference type="PROSITE" id="PS00675">
    <property type="entry name" value="SIGMA54_INTERACT_1"/>
    <property type="match status" value="1"/>
</dbReference>
<dbReference type="GO" id="GO:0000160">
    <property type="term" value="P:phosphorelay signal transduction system"/>
    <property type="evidence" value="ECO:0007669"/>
    <property type="project" value="InterPro"/>
</dbReference>
<dbReference type="GO" id="GO:0006355">
    <property type="term" value="P:regulation of DNA-templated transcription"/>
    <property type="evidence" value="ECO:0007669"/>
    <property type="project" value="InterPro"/>
</dbReference>
<dbReference type="PROSITE" id="PS50110">
    <property type="entry name" value="RESPONSE_REGULATORY"/>
    <property type="match status" value="1"/>
</dbReference>
<name>A0A1G5S1A4_9FIRM</name>
<evidence type="ECO:0000256" key="5">
    <source>
        <dbReference type="ARBA" id="ARBA00023163"/>
    </source>
</evidence>
<dbReference type="InterPro" id="IPR011006">
    <property type="entry name" value="CheY-like_superfamily"/>
</dbReference>
<dbReference type="FunFam" id="3.40.50.300:FF:000006">
    <property type="entry name" value="DNA-binding transcriptional regulator NtrC"/>
    <property type="match status" value="1"/>
</dbReference>
<evidence type="ECO:0000256" key="6">
    <source>
        <dbReference type="ARBA" id="ARBA00024867"/>
    </source>
</evidence>
<comment type="function">
    <text evidence="6">May play the central regulatory role in sporulation. It may be an element of the effector pathway responsible for the activation of sporulation genes in response to nutritional stress. Spo0A may act in concert with spo0H (a sigma factor) to control the expression of some genes that are critical to the sporulation process.</text>
</comment>
<dbReference type="RefSeq" id="WP_092590860.1">
    <property type="nucleotide sequence ID" value="NZ_FMWL01000008.1"/>
</dbReference>
<evidence type="ECO:0000313" key="11">
    <source>
        <dbReference type="Proteomes" id="UP000199208"/>
    </source>
</evidence>
<accession>A0A1G5S1A4</accession>
<evidence type="ECO:0000259" key="8">
    <source>
        <dbReference type="PROSITE" id="PS50045"/>
    </source>
</evidence>
<dbReference type="SMART" id="SM00448">
    <property type="entry name" value="REC"/>
    <property type="match status" value="1"/>
</dbReference>
<dbReference type="PRINTS" id="PR01590">
    <property type="entry name" value="HTHFIS"/>
</dbReference>
<dbReference type="InterPro" id="IPR002078">
    <property type="entry name" value="Sigma_54_int"/>
</dbReference>
<evidence type="ECO:0000313" key="10">
    <source>
        <dbReference type="EMBL" id="SCZ79700.1"/>
    </source>
</evidence>
<dbReference type="InterPro" id="IPR009057">
    <property type="entry name" value="Homeodomain-like_sf"/>
</dbReference>
<dbReference type="Gene3D" id="1.10.10.60">
    <property type="entry name" value="Homeodomain-like"/>
    <property type="match status" value="1"/>
</dbReference>
<dbReference type="Pfam" id="PF00072">
    <property type="entry name" value="Response_reg"/>
    <property type="match status" value="1"/>
</dbReference>
<feature type="domain" description="Response regulatory" evidence="9">
    <location>
        <begin position="2"/>
        <end position="116"/>
    </location>
</feature>
<evidence type="ECO:0000256" key="3">
    <source>
        <dbReference type="ARBA" id="ARBA00022840"/>
    </source>
</evidence>
<dbReference type="Gene3D" id="3.40.50.2300">
    <property type="match status" value="1"/>
</dbReference>
<organism evidence="10 11">
    <name type="scientific">Acidaminobacter hydrogenoformans DSM 2784</name>
    <dbReference type="NCBI Taxonomy" id="1120920"/>
    <lineage>
        <taxon>Bacteria</taxon>
        <taxon>Bacillati</taxon>
        <taxon>Bacillota</taxon>
        <taxon>Clostridia</taxon>
        <taxon>Peptostreptococcales</taxon>
        <taxon>Acidaminobacteraceae</taxon>
        <taxon>Acidaminobacter</taxon>
    </lineage>
</organism>
<evidence type="ECO:0000256" key="7">
    <source>
        <dbReference type="PROSITE-ProRule" id="PRU00169"/>
    </source>
</evidence>
<dbReference type="Pfam" id="PF25601">
    <property type="entry name" value="AAA_lid_14"/>
    <property type="match status" value="1"/>
</dbReference>
<dbReference type="SUPFAM" id="SSF52172">
    <property type="entry name" value="CheY-like"/>
    <property type="match status" value="1"/>
</dbReference>
<dbReference type="Pfam" id="PF00158">
    <property type="entry name" value="Sigma54_activat"/>
    <property type="match status" value="1"/>
</dbReference>
<keyword evidence="11" id="KW-1185">Reference proteome</keyword>
<feature type="domain" description="Sigma-54 factor interaction" evidence="8">
    <location>
        <begin position="139"/>
        <end position="368"/>
    </location>
</feature>
<dbReference type="InterPro" id="IPR003593">
    <property type="entry name" value="AAA+_ATPase"/>
</dbReference>
<keyword evidence="5" id="KW-0804">Transcription</keyword>
<dbReference type="Proteomes" id="UP000199208">
    <property type="component" value="Unassembled WGS sequence"/>
</dbReference>
<sequence>MKILILDDEKGIRMSLKISLSAMGYTVFEAEDGEAALELISKEALEIAILDINLPGISGLEVLKHLRRVQPECRVIMMTYLSEVKLAVQAMKLGAFDYFTKPFALKEMNALVQSMAQYVVSESANFKDKSIADGHESQLIGNSEAIRKIREIIAKIRTLQHHTCILISGESGTGKEIVARAIQGGGSDKPFIAINCSAIPSTLQESEFFGYEKGAFSEAKAQKKGLIEYADGGVLFLDEIGDMDPGLQAKLLRVLQEKKFRRLGGVTELSFDATVVAATNRNLMDDIEAGRFRKDLFYRLNVVPIELPPLRERQGDIPLLVMHFVGQFNQRLGMKVTGVSAVAMSGLMAYDWPGNVRELKNMIERIMIFMDSGEIELADLPSEILETSDVKEDEDGLIDAASRSVIMKTLSNTNWNISQAAKALGISRLTLRRRIERYGLINPNKSGKD</sequence>
<dbReference type="Gene3D" id="1.10.8.60">
    <property type="match status" value="1"/>
</dbReference>
<dbReference type="PANTHER" id="PTHR32071">
    <property type="entry name" value="TRANSCRIPTIONAL REGULATORY PROTEIN"/>
    <property type="match status" value="1"/>
</dbReference>
<dbReference type="SUPFAM" id="SSF46689">
    <property type="entry name" value="Homeodomain-like"/>
    <property type="match status" value="1"/>
</dbReference>
<dbReference type="PANTHER" id="PTHR32071:SF113">
    <property type="entry name" value="ALGINATE BIOSYNTHESIS TRANSCRIPTIONAL REGULATORY PROTEIN ALGB"/>
    <property type="match status" value="1"/>
</dbReference>
<keyword evidence="7" id="KW-0597">Phosphoprotein</keyword>
<feature type="modified residue" description="4-aspartylphosphate" evidence="7">
    <location>
        <position position="51"/>
    </location>
</feature>
<dbReference type="InterPro" id="IPR025944">
    <property type="entry name" value="Sigma_54_int_dom_CS"/>
</dbReference>
<dbReference type="PROSITE" id="PS50045">
    <property type="entry name" value="SIGMA54_INTERACT_4"/>
    <property type="match status" value="1"/>
</dbReference>
<gene>
    <name evidence="10" type="ORF">SAMN03080599_01906</name>
</gene>